<dbReference type="InterPro" id="IPR016181">
    <property type="entry name" value="Acyl_CoA_acyltransferase"/>
</dbReference>
<dbReference type="RefSeq" id="WP_011470311.1">
    <property type="nucleotide sequence ID" value="NC_007912.1"/>
</dbReference>
<dbReference type="eggNOG" id="COG3146">
    <property type="taxonomic scope" value="Bacteria"/>
</dbReference>
<name>Q21DY3_SACD2</name>
<dbReference type="STRING" id="203122.Sde_3841"/>
<dbReference type="PANTHER" id="PTHR47017:SF1">
    <property type="entry name" value="ACYL-COA"/>
    <property type="match status" value="1"/>
</dbReference>
<dbReference type="HOGENOM" id="CLU_036032_1_0_6"/>
<reference evidence="1 2" key="1">
    <citation type="journal article" date="2008" name="PLoS Genet.">
        <title>Complete genome sequence of the complex carbohydrate-degrading marine bacterium, Saccharophagus degradans strain 2-40 T.</title>
        <authorList>
            <person name="Weiner R.M."/>
            <person name="Taylor L.E.II."/>
            <person name="Henrissat B."/>
            <person name="Hauser L."/>
            <person name="Land M."/>
            <person name="Coutinho P.M."/>
            <person name="Rancurel C."/>
            <person name="Saunders E.H."/>
            <person name="Longmire A.G."/>
            <person name="Zhang H."/>
            <person name="Bayer E.A."/>
            <person name="Gilbert H.J."/>
            <person name="Larimer F."/>
            <person name="Zhulin I.B."/>
            <person name="Ekborg N.A."/>
            <person name="Lamed R."/>
            <person name="Richardson P.M."/>
            <person name="Borovok I."/>
            <person name="Hutcheson S."/>
        </authorList>
    </citation>
    <scope>NUCLEOTIDE SEQUENCE [LARGE SCALE GENOMIC DNA]</scope>
    <source>
        <strain evidence="2">2-40 / ATCC 43961 / DSM 17024</strain>
    </source>
</reference>
<accession>Q21DY3</accession>
<dbReference type="InterPro" id="IPR007434">
    <property type="entry name" value="FemAB-like"/>
</dbReference>
<dbReference type="SUPFAM" id="SSF55729">
    <property type="entry name" value="Acyl-CoA N-acyltransferases (Nat)"/>
    <property type="match status" value="2"/>
</dbReference>
<protein>
    <recommendedName>
        <fullName evidence="3">GNAT family N-acetyltransferase</fullName>
    </recommendedName>
</protein>
<dbReference type="GeneID" id="98615441"/>
<sequence>MQYKFIPSIHHIDAQSWDSLFAQSNGYPFVQHAFLATLENTDCTNKASGWQPHHLTVTNSSGQLVAALVLFLKNHSYGEYVFDWSWADAYAQNGLDYYPKFVSAIPFTPATGPRFGFAETLSAEEKNNLAKAMADHLQAFSQEKNISGVHILFPSMEQFNLPLNTTNNVEEPLESQWQQRIGCQYQWFNQGYSSFEQFLESFSSRKRKNVKKERAKVSQQNITLTMRSADAVPLEEWETFYALYHHTYLKRSGRYGYLTKAFFLSLAKIFPTQVLLCQAWRDHEMIAAALYFRDNTTLYGRYWGAMEELDGLHFEACYYQGIEYAIANGLQRFDPGAQGEHKIQRGFVPVKTSSLHWLAHPGFQHGVAQFLQSETQHMQGFMKEARELLPFKEGIELPAEGCLLGIREEVKQKAFE</sequence>
<dbReference type="Proteomes" id="UP000001947">
    <property type="component" value="Chromosome"/>
</dbReference>
<dbReference type="EMBL" id="CP000282">
    <property type="protein sequence ID" value="ABD83096.1"/>
    <property type="molecule type" value="Genomic_DNA"/>
</dbReference>
<keyword evidence="2" id="KW-1185">Reference proteome</keyword>
<evidence type="ECO:0008006" key="3">
    <source>
        <dbReference type="Google" id="ProtNLM"/>
    </source>
</evidence>
<dbReference type="KEGG" id="sde:Sde_3841"/>
<evidence type="ECO:0000313" key="1">
    <source>
        <dbReference type="EMBL" id="ABD83096.1"/>
    </source>
</evidence>
<dbReference type="AlphaFoldDB" id="Q21DY3"/>
<dbReference type="PANTHER" id="PTHR47017">
    <property type="entry name" value="ACYL-COA"/>
    <property type="match status" value="1"/>
</dbReference>
<dbReference type="Pfam" id="PF04339">
    <property type="entry name" value="FemAB_like"/>
    <property type="match status" value="1"/>
</dbReference>
<gene>
    <name evidence="1" type="ordered locus">Sde_3841</name>
</gene>
<proteinExistence type="predicted"/>
<dbReference type="OrthoDB" id="9776898at2"/>
<evidence type="ECO:0000313" key="2">
    <source>
        <dbReference type="Proteomes" id="UP000001947"/>
    </source>
</evidence>
<dbReference type="Gene3D" id="3.40.630.30">
    <property type="match status" value="1"/>
</dbReference>
<organism evidence="1 2">
    <name type="scientific">Saccharophagus degradans (strain 2-40 / ATCC 43961 / DSM 17024)</name>
    <dbReference type="NCBI Taxonomy" id="203122"/>
    <lineage>
        <taxon>Bacteria</taxon>
        <taxon>Pseudomonadati</taxon>
        <taxon>Pseudomonadota</taxon>
        <taxon>Gammaproteobacteria</taxon>
        <taxon>Cellvibrionales</taxon>
        <taxon>Cellvibrionaceae</taxon>
        <taxon>Saccharophagus</taxon>
    </lineage>
</organism>